<accession>A0A495D017</accession>
<feature type="domain" description="TonB-dependent receptor plug" evidence="7">
    <location>
        <begin position="60"/>
        <end position="163"/>
    </location>
</feature>
<dbReference type="EMBL" id="RBIM01000008">
    <property type="protein sequence ID" value="RKQ94119.1"/>
    <property type="molecule type" value="Genomic_DNA"/>
</dbReference>
<comment type="subcellular location">
    <subcellularLocation>
        <location evidence="1 4">Cell outer membrane</location>
    </subcellularLocation>
</comment>
<keyword evidence="3" id="KW-0998">Cell outer membrane</keyword>
<keyword evidence="4" id="KW-0798">TonB box</keyword>
<evidence type="ECO:0000256" key="3">
    <source>
        <dbReference type="ARBA" id="ARBA00023237"/>
    </source>
</evidence>
<dbReference type="OrthoDB" id="9796221at2"/>
<dbReference type="InterPro" id="IPR010104">
    <property type="entry name" value="TonB_rcpt_bac"/>
</dbReference>
<feature type="chain" id="PRO_5019747291" evidence="5">
    <location>
        <begin position="33"/>
        <end position="921"/>
    </location>
</feature>
<dbReference type="CDD" id="cd01347">
    <property type="entry name" value="ligand_gated_channel"/>
    <property type="match status" value="1"/>
</dbReference>
<evidence type="ECO:0000256" key="4">
    <source>
        <dbReference type="RuleBase" id="RU003357"/>
    </source>
</evidence>
<dbReference type="Proteomes" id="UP000273675">
    <property type="component" value="Unassembled WGS sequence"/>
</dbReference>
<dbReference type="NCBIfam" id="TIGR01782">
    <property type="entry name" value="TonB-Xanth-Caul"/>
    <property type="match status" value="1"/>
</dbReference>
<dbReference type="InterPro" id="IPR036942">
    <property type="entry name" value="Beta-barrel_TonB_sf"/>
</dbReference>
<evidence type="ECO:0000313" key="9">
    <source>
        <dbReference type="Proteomes" id="UP000273675"/>
    </source>
</evidence>
<dbReference type="AlphaFoldDB" id="A0A495D017"/>
<dbReference type="PROSITE" id="PS51318">
    <property type="entry name" value="TAT"/>
    <property type="match status" value="1"/>
</dbReference>
<feature type="signal peptide" evidence="5">
    <location>
        <begin position="1"/>
        <end position="32"/>
    </location>
</feature>
<dbReference type="PANTHER" id="PTHR40980">
    <property type="entry name" value="PLUG DOMAIN-CONTAINING PROTEIN"/>
    <property type="match status" value="1"/>
</dbReference>
<dbReference type="InterPro" id="IPR012910">
    <property type="entry name" value="Plug_dom"/>
</dbReference>
<evidence type="ECO:0000256" key="2">
    <source>
        <dbReference type="ARBA" id="ARBA00023136"/>
    </source>
</evidence>
<evidence type="ECO:0000256" key="5">
    <source>
        <dbReference type="SAM" id="SignalP"/>
    </source>
</evidence>
<keyword evidence="2 4" id="KW-0472">Membrane</keyword>
<dbReference type="Pfam" id="PF07715">
    <property type="entry name" value="Plug"/>
    <property type="match status" value="1"/>
</dbReference>
<dbReference type="GO" id="GO:0009279">
    <property type="term" value="C:cell outer membrane"/>
    <property type="evidence" value="ECO:0007669"/>
    <property type="project" value="UniProtKB-SubCell"/>
</dbReference>
<protein>
    <submittedName>
        <fullName evidence="8">Iron complex outermembrane receptor protein</fullName>
    </submittedName>
</protein>
<feature type="domain" description="TonB-dependent receptor-like beta-barrel" evidence="6">
    <location>
        <begin position="323"/>
        <end position="887"/>
    </location>
</feature>
<dbReference type="SUPFAM" id="SSF56935">
    <property type="entry name" value="Porins"/>
    <property type="match status" value="1"/>
</dbReference>
<evidence type="ECO:0000259" key="7">
    <source>
        <dbReference type="Pfam" id="PF07715"/>
    </source>
</evidence>
<dbReference type="PANTHER" id="PTHR40980:SF3">
    <property type="entry name" value="TONB-DEPENDENT RECEPTOR-LIKE BETA-BARREL DOMAIN-CONTAINING PROTEIN"/>
    <property type="match status" value="1"/>
</dbReference>
<dbReference type="InterPro" id="IPR000531">
    <property type="entry name" value="Beta-barrel_TonB"/>
</dbReference>
<comment type="similarity">
    <text evidence="4">Belongs to the TonB-dependent receptor family.</text>
</comment>
<dbReference type="InterPro" id="IPR037066">
    <property type="entry name" value="Plug_dom_sf"/>
</dbReference>
<organism evidence="8 9">
    <name type="scientific">Maricaulis maris</name>
    <dbReference type="NCBI Taxonomy" id="74318"/>
    <lineage>
        <taxon>Bacteria</taxon>
        <taxon>Pseudomonadati</taxon>
        <taxon>Pseudomonadota</taxon>
        <taxon>Alphaproteobacteria</taxon>
        <taxon>Maricaulales</taxon>
        <taxon>Maricaulaceae</taxon>
        <taxon>Maricaulis</taxon>
    </lineage>
</organism>
<reference evidence="8 9" key="1">
    <citation type="submission" date="2018-10" db="EMBL/GenBank/DDBJ databases">
        <title>Genomic Encyclopedia of Type Strains, Phase IV (KMG-IV): sequencing the most valuable type-strain genomes for metagenomic binning, comparative biology and taxonomic classification.</title>
        <authorList>
            <person name="Goeker M."/>
        </authorList>
    </citation>
    <scope>NUCLEOTIDE SEQUENCE [LARGE SCALE GENOMIC DNA]</scope>
    <source>
        <strain evidence="8 9">DSM 4734</strain>
    </source>
</reference>
<evidence type="ECO:0000256" key="1">
    <source>
        <dbReference type="ARBA" id="ARBA00004442"/>
    </source>
</evidence>
<dbReference type="Gene3D" id="2.170.130.10">
    <property type="entry name" value="TonB-dependent receptor, plug domain"/>
    <property type="match status" value="1"/>
</dbReference>
<name>A0A495D017_9PROT</name>
<dbReference type="Gene3D" id="2.40.170.20">
    <property type="entry name" value="TonB-dependent receptor, beta-barrel domain"/>
    <property type="match status" value="1"/>
</dbReference>
<proteinExistence type="inferred from homology"/>
<dbReference type="RefSeq" id="WP_075189427.1">
    <property type="nucleotide sequence ID" value="NZ_RBIM01000008.1"/>
</dbReference>
<dbReference type="Pfam" id="PF00593">
    <property type="entry name" value="TonB_dep_Rec_b-barrel"/>
    <property type="match status" value="1"/>
</dbReference>
<gene>
    <name evidence="8" type="ORF">C7435_3091</name>
</gene>
<evidence type="ECO:0000313" key="8">
    <source>
        <dbReference type="EMBL" id="RKQ94119.1"/>
    </source>
</evidence>
<keyword evidence="8" id="KW-0675">Receptor</keyword>
<dbReference type="InterPro" id="IPR006311">
    <property type="entry name" value="TAT_signal"/>
</dbReference>
<comment type="caution">
    <text evidence="8">The sequence shown here is derived from an EMBL/GenBank/DDBJ whole genome shotgun (WGS) entry which is preliminary data.</text>
</comment>
<keyword evidence="5" id="KW-0732">Signal</keyword>
<evidence type="ECO:0000259" key="6">
    <source>
        <dbReference type="Pfam" id="PF00593"/>
    </source>
</evidence>
<sequence>MINQRTTRRGWLMASAASTLALSTALAAPASAQDETDGDASDVITVTGFRSAIENSIAVKRESTSIVEAISAEDIGRLPDNSIAESLARLPGLAAQRLRGRAQVISVRGLGPDFTTALLNGREQVTAGDNRGVEFDQYPSELLSSVVVYKTPDAQLVGQGLAGTADLRTVRPLDNDEQTIAISGRYEWNQYGALNAGSEDSGHRVTGFYIDQFADDTIGLAIGFATQSSPTQSERWDAWGYPTVGAGDLLLGGAKPYVESRQLERTAFVGTLEFEPNANTHTTIDAFYSQFEDTGILRGIELPLAWGGATLQPGYTVEDGLVTAGTFSDVQGVVRNDTRFREADVMSFGINHEQRLNDQWVGTVDLSYSSVERDDTDYESYAGTGAGFGNGASDTLAFEVGGSGGFVFGSSLDYADPSLMLLTDPQGWGQVGFIKRPSTEDTLTALRVEAEREISQGFFSSVEVGVYVTDREKSKRSDEDFIDLANPGATNTTAIPGDLLLEPTSLDFIGITGMVSYDPLAMLNSGVYALRPNLNADVLTKSWDVEEQQVIGYLQANVDSVLGDTPVRGNFGLQIVHTEQSSTGPRAGQGALLSYSEEDSYSHILPSANFSFEVAENTFIRVGAARTMARPRMDELRASQEIGINTQVCTTDDGTGNPAFNGANYDLAGGQSCLTVSGGSPRLRPVTADALDLSIEHYFADGGGYISAAIFNKDIDNYVFGSSARQIDMTDAANALFDSAFIAANPQVTTGILYEPVNTDGGYIRGIEVATNIPGDAVAPWLGGFGLLASYSYTESEVQPDPNQAPIAIPGLSENVGNLTVYYERGGFEARVSNRWRSEFLGEVTGFGANREFRNVEAESVIDAQIGYEFGPGPLDGLSIFAQGNNLTDEAFVTFLNDDPRQVKDYQQYGATYLVGFSWRR</sequence>